<proteinExistence type="predicted"/>
<evidence type="ECO:0000313" key="1">
    <source>
        <dbReference type="Proteomes" id="UP001732720"/>
    </source>
</evidence>
<evidence type="ECO:0000313" key="2">
    <source>
        <dbReference type="RefSeq" id="XP_073909560.1"/>
    </source>
</evidence>
<dbReference type="Proteomes" id="UP001732720">
    <property type="component" value="Chromosome 14"/>
</dbReference>
<gene>
    <name evidence="2" type="primary">LOC141416471</name>
</gene>
<keyword evidence="1" id="KW-1185">Reference proteome</keyword>
<dbReference type="RefSeq" id="XP_073909560.1">
    <property type="nucleotide sequence ID" value="XM_074053459.1"/>
</dbReference>
<accession>A0AC58KXE6</accession>
<organism evidence="1 2">
    <name type="scientific">Castor canadensis</name>
    <name type="common">American beaver</name>
    <dbReference type="NCBI Taxonomy" id="51338"/>
    <lineage>
        <taxon>Eukaryota</taxon>
        <taxon>Metazoa</taxon>
        <taxon>Chordata</taxon>
        <taxon>Craniata</taxon>
        <taxon>Vertebrata</taxon>
        <taxon>Euteleostomi</taxon>
        <taxon>Mammalia</taxon>
        <taxon>Eutheria</taxon>
        <taxon>Euarchontoglires</taxon>
        <taxon>Glires</taxon>
        <taxon>Rodentia</taxon>
        <taxon>Castorimorpha</taxon>
        <taxon>Castoridae</taxon>
        <taxon>Castor</taxon>
    </lineage>
</organism>
<sequence length="87" mass="10103">MRLHVFLYAVLLFLTSLPSVRSGLGNSENHCLSLQGTCRRDVCKITEDTIGGCRRRWKCCRVWWVLHPIPTPVVFSEYQEPLQSRLK</sequence>
<name>A0AC58KXE6_CASCN</name>
<reference evidence="2" key="1">
    <citation type="submission" date="2025-08" db="UniProtKB">
        <authorList>
            <consortium name="RefSeq"/>
        </authorList>
    </citation>
    <scope>IDENTIFICATION</scope>
</reference>
<protein>
    <submittedName>
        <fullName evidence="2">Beta-defensin 109-like</fullName>
    </submittedName>
</protein>